<feature type="chain" id="PRO_5033057392" evidence="1">
    <location>
        <begin position="21"/>
        <end position="872"/>
    </location>
</feature>
<name>A0A812TL96_9DINO</name>
<feature type="signal peptide" evidence="1">
    <location>
        <begin position="1"/>
        <end position="20"/>
    </location>
</feature>
<keyword evidence="1" id="KW-0732">Signal</keyword>
<dbReference type="AlphaFoldDB" id="A0A812TL96"/>
<evidence type="ECO:0000313" key="2">
    <source>
        <dbReference type="EMBL" id="CAE7537641.1"/>
    </source>
</evidence>
<dbReference type="EMBL" id="CAJNDS010002593">
    <property type="protein sequence ID" value="CAE7537641.1"/>
    <property type="molecule type" value="Genomic_DNA"/>
</dbReference>
<gene>
    <name evidence="2" type="primary">clpX</name>
    <name evidence="2" type="ORF">SNAT2548_LOCUS30136</name>
</gene>
<accession>A0A812TL96</accession>
<sequence length="872" mass="96853">MPGRLLIGVVLWVIVPFKRAEPSDYPPWFPAVEIEDYECRRAFKDQPVVNWPLLRQRLGDLVKLVLDDRSLLVKQDVAALQHQTLQLELLEVAAVVLWQFPHALNECPYGAVTASVFATCMAYLDRSELSASPLQAPYVTLLEHLRRESLAELLSRDLSVLLDLAPLHVTAATEWHTFALLHMYLPKIRPHHMQEVPNDRVMCVGTSVAGYTSERMLDMIRRHTPYASGRDIEGLKFLRGLDGLVSATMKDPREFSTTYVPACPCGAAAFGVSAAMLALMSNPSLFERFSNMAHGIMRAYTLEVLKGATVWGVFHGLAKMGMFALRSYDLVWSSRELCELPAEPSAFDSLRMDADLRLKHLSANAERHPHSVTRLVTSFLEQVKAVREDPEVMVYVTAVGGLPFANYITGFIRRALVVGLPALIMACMDQDAVAKCKQAVASVQRDVRGDLSEEKTILCVPAVEGHVIYIKHAFLPMLLSAAVDTVWIDFDTFILQEPSAALRSTRDSPGRVLPLRSRVRFGSFLFDNTTDLCALSKICDPRQYWTYNVTSTTAETATDHKGVELLVTEHWDARCLNNGLFYARATYRTLIFFTLFLKQIYVNPYTDNQNLFDAFLAHSTVDSAVPDARPILNYALLDIENSFGCAEGHVNTAVPGHPDGLTTFHFWASDFRTREAAGDENSTAARIVARNGVERVAKIRAGKDDLFEIFFGPAAQAAYEDGVPAAGAAFIQQVRAPKPNWKGMCAVTAVGVEELVDERMLQGEQTLIDWQAATHVTARAEPQEPEPVTASGCDRGPRCMDIPLEEWTSALQSVGELSLGKFLEEGEVSQLKARLRSLDVGVLLTARAFSSRGLQTLAKELREVLRHPPTFT</sequence>
<protein>
    <submittedName>
        <fullName evidence="2">ClpX protein</fullName>
    </submittedName>
</protein>
<evidence type="ECO:0000313" key="3">
    <source>
        <dbReference type="Proteomes" id="UP000604046"/>
    </source>
</evidence>
<proteinExistence type="predicted"/>
<evidence type="ECO:0000256" key="1">
    <source>
        <dbReference type="SAM" id="SignalP"/>
    </source>
</evidence>
<reference evidence="2" key="1">
    <citation type="submission" date="2021-02" db="EMBL/GenBank/DDBJ databases">
        <authorList>
            <person name="Dougan E. K."/>
            <person name="Rhodes N."/>
            <person name="Thang M."/>
            <person name="Chan C."/>
        </authorList>
    </citation>
    <scope>NUCLEOTIDE SEQUENCE</scope>
</reference>
<keyword evidence="3" id="KW-1185">Reference proteome</keyword>
<comment type="caution">
    <text evidence="2">The sequence shown here is derived from an EMBL/GenBank/DDBJ whole genome shotgun (WGS) entry which is preliminary data.</text>
</comment>
<dbReference type="Proteomes" id="UP000604046">
    <property type="component" value="Unassembled WGS sequence"/>
</dbReference>
<dbReference type="OrthoDB" id="410910at2759"/>
<organism evidence="2 3">
    <name type="scientific">Symbiodinium natans</name>
    <dbReference type="NCBI Taxonomy" id="878477"/>
    <lineage>
        <taxon>Eukaryota</taxon>
        <taxon>Sar</taxon>
        <taxon>Alveolata</taxon>
        <taxon>Dinophyceae</taxon>
        <taxon>Suessiales</taxon>
        <taxon>Symbiodiniaceae</taxon>
        <taxon>Symbiodinium</taxon>
    </lineage>
</organism>